<dbReference type="Proteomes" id="UP000188354">
    <property type="component" value="Chromosome LG07"/>
</dbReference>
<name>A0A4P1RCN9_LUPAN</name>
<feature type="compositionally biased region" description="Polar residues" evidence="1">
    <location>
        <begin position="1"/>
        <end position="14"/>
    </location>
</feature>
<proteinExistence type="predicted"/>
<organism evidence="2 3">
    <name type="scientific">Lupinus angustifolius</name>
    <name type="common">Narrow-leaved blue lupine</name>
    <dbReference type="NCBI Taxonomy" id="3871"/>
    <lineage>
        <taxon>Eukaryota</taxon>
        <taxon>Viridiplantae</taxon>
        <taxon>Streptophyta</taxon>
        <taxon>Embryophyta</taxon>
        <taxon>Tracheophyta</taxon>
        <taxon>Spermatophyta</taxon>
        <taxon>Magnoliopsida</taxon>
        <taxon>eudicotyledons</taxon>
        <taxon>Gunneridae</taxon>
        <taxon>Pentapetalae</taxon>
        <taxon>rosids</taxon>
        <taxon>fabids</taxon>
        <taxon>Fabales</taxon>
        <taxon>Fabaceae</taxon>
        <taxon>Papilionoideae</taxon>
        <taxon>50 kb inversion clade</taxon>
        <taxon>genistoids sensu lato</taxon>
        <taxon>core genistoids</taxon>
        <taxon>Genisteae</taxon>
        <taxon>Lupinus</taxon>
    </lineage>
</organism>
<feature type="compositionally biased region" description="Polar residues" evidence="1">
    <location>
        <begin position="76"/>
        <end position="95"/>
    </location>
</feature>
<sequence length="123" mass="13311">MDSNAASTSTVISEESNKENIPPPPPDCKSNKAKGKGKKKKKPIQSKAKGKSFKKKSGSGKKRNPKRIPLTDITDLVNNSSTSAPSDQQELNNPVSDAPSPSIPRRKKKPSHTSSKSLRMGFR</sequence>
<reference evidence="2 3" key="1">
    <citation type="journal article" date="2017" name="Plant Biotechnol. J.">
        <title>A comprehensive draft genome sequence for lupin (Lupinus angustifolius), an emerging health food: insights into plant-microbe interactions and legume evolution.</title>
        <authorList>
            <person name="Hane J.K."/>
            <person name="Ming Y."/>
            <person name="Kamphuis L.G."/>
            <person name="Nelson M.N."/>
            <person name="Garg G."/>
            <person name="Atkins C.A."/>
            <person name="Bayer P.E."/>
            <person name="Bravo A."/>
            <person name="Bringans S."/>
            <person name="Cannon S."/>
            <person name="Edwards D."/>
            <person name="Foley R."/>
            <person name="Gao L.L."/>
            <person name="Harrison M.J."/>
            <person name="Huang W."/>
            <person name="Hurgobin B."/>
            <person name="Li S."/>
            <person name="Liu C.W."/>
            <person name="McGrath A."/>
            <person name="Morahan G."/>
            <person name="Murray J."/>
            <person name="Weller J."/>
            <person name="Jian J."/>
            <person name="Singh K.B."/>
        </authorList>
    </citation>
    <scope>NUCLEOTIDE SEQUENCE [LARGE SCALE GENOMIC DNA]</scope>
    <source>
        <strain evidence="3">cv. Tanjil</strain>
        <tissue evidence="2">Whole plant</tissue>
    </source>
</reference>
<evidence type="ECO:0000313" key="2">
    <source>
        <dbReference type="EMBL" id="OIW08329.1"/>
    </source>
</evidence>
<dbReference type="AlphaFoldDB" id="A0A4P1RCN9"/>
<protein>
    <submittedName>
        <fullName evidence="2">Uncharacterized protein</fullName>
    </submittedName>
</protein>
<gene>
    <name evidence="2" type="ORF">TanjilG_03005</name>
</gene>
<accession>A0A4P1RCN9</accession>
<dbReference type="EMBL" id="CM007367">
    <property type="protein sequence ID" value="OIW08329.1"/>
    <property type="molecule type" value="Genomic_DNA"/>
</dbReference>
<feature type="region of interest" description="Disordered" evidence="1">
    <location>
        <begin position="1"/>
        <end position="123"/>
    </location>
</feature>
<feature type="compositionally biased region" description="Basic residues" evidence="1">
    <location>
        <begin position="31"/>
        <end position="66"/>
    </location>
</feature>
<evidence type="ECO:0000313" key="3">
    <source>
        <dbReference type="Proteomes" id="UP000188354"/>
    </source>
</evidence>
<dbReference type="Gramene" id="OIW08329">
    <property type="protein sequence ID" value="OIW08329"/>
    <property type="gene ID" value="TanjilG_03005"/>
</dbReference>
<evidence type="ECO:0000256" key="1">
    <source>
        <dbReference type="SAM" id="MobiDB-lite"/>
    </source>
</evidence>
<keyword evidence="3" id="KW-1185">Reference proteome</keyword>